<reference evidence="1" key="1">
    <citation type="submission" date="2012-05" db="EMBL/GenBank/DDBJ databases">
        <authorList>
            <person name="Krishnakumar V."/>
            <person name="Cheung F."/>
            <person name="Xiao Y."/>
            <person name="Chan A."/>
            <person name="Moskal W.A."/>
            <person name="Town C.D."/>
        </authorList>
    </citation>
    <scope>NUCLEOTIDE SEQUENCE</scope>
</reference>
<proteinExistence type="evidence at transcript level"/>
<evidence type="ECO:0000313" key="1">
    <source>
        <dbReference type="EMBL" id="AFK42066.1"/>
    </source>
</evidence>
<dbReference type="AlphaFoldDB" id="I3SP74"/>
<sequence>MQIGKLIWIFNFMHHRVRSICVPESVTYAFPACPLMHPTLEKIL</sequence>
<organism evidence="1">
    <name type="scientific">Lotus japonicus</name>
    <name type="common">Lotus corniculatus var. japonicus</name>
    <dbReference type="NCBI Taxonomy" id="34305"/>
    <lineage>
        <taxon>Eukaryota</taxon>
        <taxon>Viridiplantae</taxon>
        <taxon>Streptophyta</taxon>
        <taxon>Embryophyta</taxon>
        <taxon>Tracheophyta</taxon>
        <taxon>Spermatophyta</taxon>
        <taxon>Magnoliopsida</taxon>
        <taxon>eudicotyledons</taxon>
        <taxon>Gunneridae</taxon>
        <taxon>Pentapetalae</taxon>
        <taxon>rosids</taxon>
        <taxon>fabids</taxon>
        <taxon>Fabales</taxon>
        <taxon>Fabaceae</taxon>
        <taxon>Papilionoideae</taxon>
        <taxon>50 kb inversion clade</taxon>
        <taxon>NPAAA clade</taxon>
        <taxon>Hologalegina</taxon>
        <taxon>robinioid clade</taxon>
        <taxon>Loteae</taxon>
        <taxon>Lotus</taxon>
    </lineage>
</organism>
<accession>I3SP74</accession>
<name>I3SP74_LOTJA</name>
<dbReference type="EMBL" id="BT142272">
    <property type="protein sequence ID" value="AFK42066.1"/>
    <property type="molecule type" value="mRNA"/>
</dbReference>
<protein>
    <submittedName>
        <fullName evidence="1">Uncharacterized protein</fullName>
    </submittedName>
</protein>